<dbReference type="InterPro" id="IPR021759">
    <property type="entry name" value="WxLIP_HBD"/>
</dbReference>
<dbReference type="Pfam" id="PF11797">
    <property type="entry name" value="WxLIP_HBD"/>
    <property type="match status" value="1"/>
</dbReference>
<dbReference type="PATRIC" id="fig|1423747.3.peg.1820"/>
<keyword evidence="1" id="KW-0812">Transmembrane</keyword>
<dbReference type="eggNOG" id="COG4072">
    <property type="taxonomic scope" value="Bacteria"/>
</dbReference>
<dbReference type="InterPro" id="IPR010317">
    <property type="entry name" value="WxLIP_PGBD"/>
</dbReference>
<accession>A0A0R1RPJ1</accession>
<dbReference type="Pfam" id="PF06030">
    <property type="entry name" value="WxLIP_PGBD"/>
    <property type="match status" value="1"/>
</dbReference>
<dbReference type="OrthoDB" id="2323525at2"/>
<keyword evidence="2" id="KW-0732">Signal</keyword>
<dbReference type="PROSITE" id="PS51257">
    <property type="entry name" value="PROKAR_LIPOPROTEIN"/>
    <property type="match status" value="1"/>
</dbReference>
<feature type="signal peptide" evidence="2">
    <location>
        <begin position="1"/>
        <end position="23"/>
    </location>
</feature>
<dbReference type="Proteomes" id="UP000051264">
    <property type="component" value="Unassembled WGS sequence"/>
</dbReference>
<gene>
    <name evidence="5" type="ORF">FC69_GL001791</name>
</gene>
<dbReference type="STRING" id="1423747.FC69_GL001791"/>
<evidence type="ECO:0000259" key="3">
    <source>
        <dbReference type="Pfam" id="PF06030"/>
    </source>
</evidence>
<evidence type="ECO:0000256" key="2">
    <source>
        <dbReference type="SAM" id="SignalP"/>
    </source>
</evidence>
<dbReference type="EMBL" id="AZEX01000054">
    <property type="protein sequence ID" value="KRL59165.1"/>
    <property type="molecule type" value="Genomic_DNA"/>
</dbReference>
<sequence>MRKLITIMISSLFLLLSCQTVNAKKVKMQEETPNVTFQILPELPKDNIGGVHSGYFNLKLKPNKTRKIRIKVLNPTDKALTIQTQVSDGTMDGQLQPTYLTQGSKQLLTKNPLSKRINVAKNVKLAAGAEKWLTVTIKGGARFKGQQAAAVNLISQSDNQGAIRNRFVYTVAIIGNGQKIKQYQKLKPVKIATKLVGKKPAIVVGLKNPDPTYLTKGTLKTELVNQKWHFFSYQNTLRQMKVVPSAAFNNNLFLGSKRLVPGVYRLKIDFKSSQYHVKRYRYVKITKKQAAFINRNNAAYLLHRNQIIIGVIVVIVLVGLVVIYFIRKKRGKIDKSIN</sequence>
<dbReference type="AlphaFoldDB" id="A0A0R1RPJ1"/>
<keyword evidence="1" id="KW-1133">Transmembrane helix</keyword>
<protein>
    <submittedName>
        <fullName evidence="5">Uncharacterized protein</fullName>
    </submittedName>
</protein>
<proteinExistence type="predicted"/>
<feature type="chain" id="PRO_5006410121" evidence="2">
    <location>
        <begin position="24"/>
        <end position="338"/>
    </location>
</feature>
<dbReference type="RefSeq" id="WP_025082822.1">
    <property type="nucleotide sequence ID" value="NZ_AZEX01000054.1"/>
</dbReference>
<feature type="domain" description="WxL Interacting Protein host binding" evidence="4">
    <location>
        <begin position="159"/>
        <end position="294"/>
    </location>
</feature>
<evidence type="ECO:0000313" key="5">
    <source>
        <dbReference type="EMBL" id="KRL59165.1"/>
    </source>
</evidence>
<feature type="transmembrane region" description="Helical" evidence="1">
    <location>
        <begin position="307"/>
        <end position="326"/>
    </location>
</feature>
<evidence type="ECO:0000313" key="6">
    <source>
        <dbReference type="Proteomes" id="UP000051264"/>
    </source>
</evidence>
<name>A0A0R1RPJ1_9LACO</name>
<keyword evidence="1" id="KW-0472">Membrane</keyword>
<evidence type="ECO:0000256" key="1">
    <source>
        <dbReference type="SAM" id="Phobius"/>
    </source>
</evidence>
<comment type="caution">
    <text evidence="5">The sequence shown here is derived from an EMBL/GenBank/DDBJ whole genome shotgun (WGS) entry which is preliminary data.</text>
</comment>
<organism evidence="5 6">
    <name type="scientific">Latilactobacillus fuchuensis DSM 14340 = JCM 11249</name>
    <dbReference type="NCBI Taxonomy" id="1423747"/>
    <lineage>
        <taxon>Bacteria</taxon>
        <taxon>Bacillati</taxon>
        <taxon>Bacillota</taxon>
        <taxon>Bacilli</taxon>
        <taxon>Lactobacillales</taxon>
        <taxon>Lactobacillaceae</taxon>
        <taxon>Latilactobacillus</taxon>
    </lineage>
</organism>
<evidence type="ECO:0000259" key="4">
    <source>
        <dbReference type="Pfam" id="PF11797"/>
    </source>
</evidence>
<reference evidence="5 6" key="1">
    <citation type="journal article" date="2015" name="Genome Announc.">
        <title>Expanding the biotechnology potential of lactobacilli through comparative genomics of 213 strains and associated genera.</title>
        <authorList>
            <person name="Sun Z."/>
            <person name="Harris H.M."/>
            <person name="McCann A."/>
            <person name="Guo C."/>
            <person name="Argimon S."/>
            <person name="Zhang W."/>
            <person name="Yang X."/>
            <person name="Jeffery I.B."/>
            <person name="Cooney J.C."/>
            <person name="Kagawa T.F."/>
            <person name="Liu W."/>
            <person name="Song Y."/>
            <person name="Salvetti E."/>
            <person name="Wrobel A."/>
            <person name="Rasinkangas P."/>
            <person name="Parkhill J."/>
            <person name="Rea M.C."/>
            <person name="O'Sullivan O."/>
            <person name="Ritari J."/>
            <person name="Douillard F.P."/>
            <person name="Paul Ross R."/>
            <person name="Yang R."/>
            <person name="Briner A.E."/>
            <person name="Felis G.E."/>
            <person name="de Vos W.M."/>
            <person name="Barrangou R."/>
            <person name="Klaenhammer T.R."/>
            <person name="Caufield P.W."/>
            <person name="Cui Y."/>
            <person name="Zhang H."/>
            <person name="O'Toole P.W."/>
        </authorList>
    </citation>
    <scope>NUCLEOTIDE SEQUENCE [LARGE SCALE GENOMIC DNA]</scope>
    <source>
        <strain evidence="5 6">DSM 14340</strain>
    </source>
</reference>
<feature type="domain" description="WxL Interacting Protein peptidoglycan binding" evidence="3">
    <location>
        <begin position="37"/>
        <end position="153"/>
    </location>
</feature>